<accession>X1KGK3</accession>
<proteinExistence type="predicted"/>
<dbReference type="EMBL" id="BARU01038976">
    <property type="protein sequence ID" value="GAH89279.1"/>
    <property type="molecule type" value="Genomic_DNA"/>
</dbReference>
<gene>
    <name evidence="1" type="ORF">S03H2_60479</name>
</gene>
<protein>
    <submittedName>
        <fullName evidence="1">Uncharacterized protein</fullName>
    </submittedName>
</protein>
<feature type="non-terminal residue" evidence="1">
    <location>
        <position position="1"/>
    </location>
</feature>
<reference evidence="1" key="1">
    <citation type="journal article" date="2014" name="Front. Microbiol.">
        <title>High frequency of phylogenetically diverse reductive dehalogenase-homologous genes in deep subseafloor sedimentary metagenomes.</title>
        <authorList>
            <person name="Kawai M."/>
            <person name="Futagami T."/>
            <person name="Toyoda A."/>
            <person name="Takaki Y."/>
            <person name="Nishi S."/>
            <person name="Hori S."/>
            <person name="Arai W."/>
            <person name="Tsubouchi T."/>
            <person name="Morono Y."/>
            <person name="Uchiyama I."/>
            <person name="Ito T."/>
            <person name="Fujiyama A."/>
            <person name="Inagaki F."/>
            <person name="Takami H."/>
        </authorList>
    </citation>
    <scope>NUCLEOTIDE SEQUENCE</scope>
    <source>
        <strain evidence="1">Expedition CK06-06</strain>
    </source>
</reference>
<dbReference type="AlphaFoldDB" id="X1KGK3"/>
<name>X1KGK3_9ZZZZ</name>
<sequence>RSGVFIKALMEELSKRKLKIPLRGIRDSAPATLEEDLDWLEETLART</sequence>
<evidence type="ECO:0000313" key="1">
    <source>
        <dbReference type="EMBL" id="GAH89279.1"/>
    </source>
</evidence>
<organism evidence="1">
    <name type="scientific">marine sediment metagenome</name>
    <dbReference type="NCBI Taxonomy" id="412755"/>
    <lineage>
        <taxon>unclassified sequences</taxon>
        <taxon>metagenomes</taxon>
        <taxon>ecological metagenomes</taxon>
    </lineage>
</organism>
<comment type="caution">
    <text evidence="1">The sequence shown here is derived from an EMBL/GenBank/DDBJ whole genome shotgun (WGS) entry which is preliminary data.</text>
</comment>